<protein>
    <recommendedName>
        <fullName evidence="3">PHD-type domain-containing protein</fullName>
    </recommendedName>
</protein>
<evidence type="ECO:0000313" key="2">
    <source>
        <dbReference type="Proteomes" id="UP000078599"/>
    </source>
</evidence>
<dbReference type="Proteomes" id="UP000078599">
    <property type="component" value="Unassembled WGS sequence"/>
</dbReference>
<organism evidence="1 2">
    <name type="scientific">Thiomonas arsenitoxydans (strain DSM 22701 / CIP 110005 / 3As)</name>
    <dbReference type="NCBI Taxonomy" id="426114"/>
    <lineage>
        <taxon>Bacteria</taxon>
        <taxon>Pseudomonadati</taxon>
        <taxon>Pseudomonadota</taxon>
        <taxon>Betaproteobacteria</taxon>
        <taxon>Burkholderiales</taxon>
        <taxon>Thiomonas</taxon>
    </lineage>
</organism>
<proteinExistence type="predicted"/>
<evidence type="ECO:0000313" key="1">
    <source>
        <dbReference type="EMBL" id="CQR30962.1"/>
    </source>
</evidence>
<name>A0ABM9T5P3_THIA3</name>
<evidence type="ECO:0008006" key="3">
    <source>
        <dbReference type="Google" id="ProtNLM"/>
    </source>
</evidence>
<gene>
    <name evidence="1" type="ORF">THICB1_160035</name>
</gene>
<accession>A0ABM9T5P3</accession>
<comment type="caution">
    <text evidence="1">The sequence shown here is derived from an EMBL/GenBank/DDBJ whole genome shotgun (WGS) entry which is preliminary data.</text>
</comment>
<dbReference type="EMBL" id="CTRI01000008">
    <property type="protein sequence ID" value="CQR30962.1"/>
    <property type="molecule type" value="Genomic_DNA"/>
</dbReference>
<reference evidence="1 2" key="1">
    <citation type="submission" date="2015-03" db="EMBL/GenBank/DDBJ databases">
        <authorList>
            <person name="Regsiter A."/>
            <person name="william w."/>
        </authorList>
    </citation>
    <scope>NUCLEOTIDE SEQUENCE [LARGE SCALE GENOMIC DNA]</scope>
    <source>
        <strain evidence="1 2">CB1</strain>
    </source>
</reference>
<keyword evidence="2" id="KW-1185">Reference proteome</keyword>
<sequence>MPWRIGLTPGPLNNAGAQRTESMRDAHAHGACSRCQAGSYICAPVLQVKEIAWHTFCIVIAYNIWQFSKKGSMQWKEVTVGSVGSWAPPWQCPVLQVRRPRRHKKSGFAPTGLRRLSTAASTRRWPTGFIRKPVWM</sequence>